<evidence type="ECO:0000313" key="2">
    <source>
        <dbReference type="EMBL" id="KAH6647771.1"/>
    </source>
</evidence>
<evidence type="ECO:0000259" key="1">
    <source>
        <dbReference type="Pfam" id="PF06985"/>
    </source>
</evidence>
<dbReference type="Proteomes" id="UP000758603">
    <property type="component" value="Unassembled WGS sequence"/>
</dbReference>
<reference evidence="2" key="1">
    <citation type="journal article" date="2021" name="Nat. Commun.">
        <title>Genetic determinants of endophytism in the Arabidopsis root mycobiome.</title>
        <authorList>
            <person name="Mesny F."/>
            <person name="Miyauchi S."/>
            <person name="Thiergart T."/>
            <person name="Pickel B."/>
            <person name="Atanasova L."/>
            <person name="Karlsson M."/>
            <person name="Huettel B."/>
            <person name="Barry K.W."/>
            <person name="Haridas S."/>
            <person name="Chen C."/>
            <person name="Bauer D."/>
            <person name="Andreopoulos W."/>
            <person name="Pangilinan J."/>
            <person name="LaButti K."/>
            <person name="Riley R."/>
            <person name="Lipzen A."/>
            <person name="Clum A."/>
            <person name="Drula E."/>
            <person name="Henrissat B."/>
            <person name="Kohler A."/>
            <person name="Grigoriev I.V."/>
            <person name="Martin F.M."/>
            <person name="Hacquard S."/>
        </authorList>
    </citation>
    <scope>NUCLEOTIDE SEQUENCE</scope>
    <source>
        <strain evidence="2">MPI-SDFR-AT-0073</strain>
    </source>
</reference>
<organism evidence="2 3">
    <name type="scientific">Truncatella angustata</name>
    <dbReference type="NCBI Taxonomy" id="152316"/>
    <lineage>
        <taxon>Eukaryota</taxon>
        <taxon>Fungi</taxon>
        <taxon>Dikarya</taxon>
        <taxon>Ascomycota</taxon>
        <taxon>Pezizomycotina</taxon>
        <taxon>Sordariomycetes</taxon>
        <taxon>Xylariomycetidae</taxon>
        <taxon>Amphisphaeriales</taxon>
        <taxon>Sporocadaceae</taxon>
        <taxon>Truncatella</taxon>
    </lineage>
</organism>
<dbReference type="GeneID" id="70132591"/>
<dbReference type="PANTHER" id="PTHR24148">
    <property type="entry name" value="ANKYRIN REPEAT DOMAIN-CONTAINING PROTEIN 39 HOMOLOG-RELATED"/>
    <property type="match status" value="1"/>
</dbReference>
<dbReference type="AlphaFoldDB" id="A0A9P8RKK5"/>
<name>A0A9P8RKK5_9PEZI</name>
<dbReference type="Pfam" id="PF06985">
    <property type="entry name" value="HET"/>
    <property type="match status" value="1"/>
</dbReference>
<comment type="caution">
    <text evidence="2">The sequence shown here is derived from an EMBL/GenBank/DDBJ whole genome shotgun (WGS) entry which is preliminary data.</text>
</comment>
<feature type="domain" description="Heterokaryon incompatibility" evidence="1">
    <location>
        <begin position="45"/>
        <end position="178"/>
    </location>
</feature>
<gene>
    <name evidence="2" type="ORF">BKA67DRAFT_578509</name>
</gene>
<keyword evidence="3" id="KW-1185">Reference proteome</keyword>
<proteinExistence type="predicted"/>
<protein>
    <submittedName>
        <fullName evidence="2">Heterokaryon incompatibility protein-domain-containing protein</fullName>
    </submittedName>
</protein>
<accession>A0A9P8RKK5</accession>
<dbReference type="InterPro" id="IPR010730">
    <property type="entry name" value="HET"/>
</dbReference>
<dbReference type="Pfam" id="PF26639">
    <property type="entry name" value="Het-6_barrel"/>
    <property type="match status" value="1"/>
</dbReference>
<evidence type="ECO:0000313" key="3">
    <source>
        <dbReference type="Proteomes" id="UP000758603"/>
    </source>
</evidence>
<dbReference type="EMBL" id="JAGPXC010000008">
    <property type="protein sequence ID" value="KAH6647771.1"/>
    <property type="molecule type" value="Genomic_DNA"/>
</dbReference>
<dbReference type="InterPro" id="IPR052895">
    <property type="entry name" value="HetReg/Transcr_Mod"/>
</dbReference>
<dbReference type="OrthoDB" id="3477286at2759"/>
<dbReference type="RefSeq" id="XP_045954283.1">
    <property type="nucleotide sequence ID" value="XM_046103700.1"/>
</dbReference>
<dbReference type="PANTHER" id="PTHR24148:SF73">
    <property type="entry name" value="HET DOMAIN PROTEIN (AFU_ORTHOLOGUE AFUA_8G01020)"/>
    <property type="match status" value="1"/>
</dbReference>
<sequence>MSLMQLYKEQLASHEIRILTIQPNIFSSPIQCSLATVTLDKKPCYGALSYVWGSPETTGEIVVDLVQVAVTANLASALRHLRHTVDSIVLWIDAICINQGDNKERSAQVKMMGRIYSNAATVFLWIGEADENSDVAFESMPAIAAGGEGHNKATDATFGFYSSLDGRPWFSRVWILQEMALATEDPIVACGGKRASWSLFISAWTVLATRLFSEIGMVRPKPSDSGRGEEREQVVEVLAKLKIDVLNDMRNAVRKGTGESLRELLLTSRSSESTDPRDKIYALLGMLRSEDRDSYFVIDYQKPVATVYAEAVAHLFAKGDGPSFLSGMWLSGLEPKIPGLPSWALDFSAQSAEVAIDISCIDFNPPSPQSVSGPGAGAINGVAQDDVRTLKVEALPVDLVDEVICLDKDFARCLTQLTDINQLAAKARTRCSADEGLDQVIGELAGSEPLWRILISNKAWHSGYDVAPDEYAAMYDELLTHCFQAYGQDPEPETVQTPTNEYLRCLRDKLPGRAFFTTTKGFIGLSTPVIRPGDEITIWFGATIPFVVRPIPRTQEFYQLVSGAYVGGIMNGKMVDQVYCEDLLDSKTLFIK</sequence>